<feature type="compositionally biased region" description="Polar residues" evidence="1">
    <location>
        <begin position="58"/>
        <end position="98"/>
    </location>
</feature>
<dbReference type="EMBL" id="QEAN01000318">
    <property type="protein sequence ID" value="TPX40315.1"/>
    <property type="molecule type" value="Genomic_DNA"/>
</dbReference>
<evidence type="ECO:0000313" key="3">
    <source>
        <dbReference type="Proteomes" id="UP000317494"/>
    </source>
</evidence>
<accession>A0A507CMU0</accession>
<sequence>MTQHQSEEVSAIRTETQEHFIDVARSESEFSNFLDSYLGSYFQKPFKTSFTTEYTYKQAQAQEATPDSQSGGVSATQMQPPAQPTSSYENAASPSETATFDEINVDDPFVLGQLLDEISKIESLSSLSSISRRYRASDSFAASYFGVGDAVDSSSSELSSSSSLDRLSDFASINAEKSSTISAKWTSGQSPSKAWMLEKYGAPLDAPFDNLLDNLSESEIIELPVLSADDEIVPEAKSGGVPIIKNISVPRGADVPAGKTMIYGSG</sequence>
<dbReference type="AlphaFoldDB" id="A0A507CMU0"/>
<comment type="caution">
    <text evidence="2">The sequence shown here is derived from an EMBL/GenBank/DDBJ whole genome shotgun (WGS) entry which is preliminary data.</text>
</comment>
<keyword evidence="3" id="KW-1185">Reference proteome</keyword>
<dbReference type="Proteomes" id="UP000317494">
    <property type="component" value="Unassembled WGS sequence"/>
</dbReference>
<gene>
    <name evidence="2" type="ORF">SeMB42_g06052</name>
</gene>
<reference evidence="2 3" key="1">
    <citation type="journal article" date="2019" name="Sci. Rep.">
        <title>Comparative genomics of chytrid fungi reveal insights into the obligate biotrophic and pathogenic lifestyle of Synchytrium endobioticum.</title>
        <authorList>
            <person name="van de Vossenberg B.T.L.H."/>
            <person name="Warris S."/>
            <person name="Nguyen H.D.T."/>
            <person name="van Gent-Pelzer M.P.E."/>
            <person name="Joly D.L."/>
            <person name="van de Geest H.C."/>
            <person name="Bonants P.J.M."/>
            <person name="Smith D.S."/>
            <person name="Levesque C.A."/>
            <person name="van der Lee T.A.J."/>
        </authorList>
    </citation>
    <scope>NUCLEOTIDE SEQUENCE [LARGE SCALE GENOMIC DNA]</scope>
    <source>
        <strain evidence="2 3">MB42</strain>
    </source>
</reference>
<proteinExistence type="predicted"/>
<evidence type="ECO:0000256" key="1">
    <source>
        <dbReference type="SAM" id="MobiDB-lite"/>
    </source>
</evidence>
<dbReference type="VEuPathDB" id="FungiDB:SeMB42_g06052"/>
<feature type="region of interest" description="Disordered" evidence="1">
    <location>
        <begin position="58"/>
        <end position="100"/>
    </location>
</feature>
<protein>
    <submittedName>
        <fullName evidence="2">Uncharacterized protein</fullName>
    </submittedName>
</protein>
<organism evidence="2 3">
    <name type="scientific">Synchytrium endobioticum</name>
    <dbReference type="NCBI Taxonomy" id="286115"/>
    <lineage>
        <taxon>Eukaryota</taxon>
        <taxon>Fungi</taxon>
        <taxon>Fungi incertae sedis</taxon>
        <taxon>Chytridiomycota</taxon>
        <taxon>Chytridiomycota incertae sedis</taxon>
        <taxon>Chytridiomycetes</taxon>
        <taxon>Synchytriales</taxon>
        <taxon>Synchytriaceae</taxon>
        <taxon>Synchytrium</taxon>
    </lineage>
</organism>
<name>A0A507CMU0_9FUNG</name>
<evidence type="ECO:0000313" key="2">
    <source>
        <dbReference type="EMBL" id="TPX40315.1"/>
    </source>
</evidence>